<dbReference type="STRING" id="930118.SAMN05216429_10631"/>
<keyword evidence="5" id="KW-1185">Reference proteome</keyword>
<protein>
    <recommendedName>
        <fullName evidence="6">UDP pyrophosphate phosphatase</fullName>
    </recommendedName>
</protein>
<evidence type="ECO:0008006" key="6">
    <source>
        <dbReference type="Google" id="ProtNLM"/>
    </source>
</evidence>
<dbReference type="Proteomes" id="UP000239648">
    <property type="component" value="Unassembled WGS sequence"/>
</dbReference>
<reference evidence="2 5" key="1">
    <citation type="submission" date="2018-02" db="EMBL/GenBank/DDBJ databases">
        <title>Deep subsurface shale carbon reservoir microbial communities from Ohio and West Virginia, USA.</title>
        <authorList>
            <person name="Wrighton K."/>
        </authorList>
    </citation>
    <scope>NUCLEOTIDE SEQUENCE [LARGE SCALE GENOMIC DNA]</scope>
    <source>
        <strain evidence="2 5">UTICA-S1B6</strain>
    </source>
</reference>
<organism evidence="3 4">
    <name type="scientific">Marinobacter persicus</name>
    <dbReference type="NCBI Taxonomy" id="930118"/>
    <lineage>
        <taxon>Bacteria</taxon>
        <taxon>Pseudomonadati</taxon>
        <taxon>Pseudomonadota</taxon>
        <taxon>Gammaproteobacteria</taxon>
        <taxon>Pseudomonadales</taxon>
        <taxon>Marinobacteraceae</taxon>
        <taxon>Marinobacter</taxon>
    </lineage>
</organism>
<dbReference type="EMBL" id="PTIU01000020">
    <property type="protein sequence ID" value="PPK54042.1"/>
    <property type="molecule type" value="Genomic_DNA"/>
</dbReference>
<evidence type="ECO:0000313" key="5">
    <source>
        <dbReference type="Proteomes" id="UP000239648"/>
    </source>
</evidence>
<dbReference type="RefSeq" id="WP_104416720.1">
    <property type="nucleotide sequence ID" value="NZ_PTIT01000018.1"/>
</dbReference>
<feature type="compositionally biased region" description="Low complexity" evidence="1">
    <location>
        <begin position="28"/>
        <end position="39"/>
    </location>
</feature>
<proteinExistence type="predicted"/>
<name>A0A2S6G4N2_9GAMM</name>
<evidence type="ECO:0000313" key="3">
    <source>
        <dbReference type="EMBL" id="PPK54042.1"/>
    </source>
</evidence>
<dbReference type="Proteomes" id="UP000239446">
    <property type="component" value="Unassembled WGS sequence"/>
</dbReference>
<dbReference type="OrthoDB" id="6369920at2"/>
<feature type="region of interest" description="Disordered" evidence="1">
    <location>
        <begin position="1"/>
        <end position="76"/>
    </location>
</feature>
<dbReference type="AlphaFoldDB" id="A0A2S6G4N2"/>
<sequence length="127" mass="13260">MIGGINSANYPQVQSGNNTPARERGENARASAASPMADAVESARRDLGAPAQSRDGAPQGQNASESQEFLPRRVEARRAAEDARLEIFRADDVSPSAARALSTFAGVAAAGQEYENGSVLTGIDIMV</sequence>
<reference evidence="3 4" key="2">
    <citation type="submission" date="2018-02" db="EMBL/GenBank/DDBJ databases">
        <title>Subsurface microbial communities from deep shales in Ohio and West Virginia, USA.</title>
        <authorList>
            <person name="Wrighton K."/>
        </authorList>
    </citation>
    <scope>NUCLEOTIDE SEQUENCE [LARGE SCALE GENOMIC DNA]</scope>
    <source>
        <strain evidence="3 4">UTICA-S1B9</strain>
    </source>
</reference>
<evidence type="ECO:0000313" key="2">
    <source>
        <dbReference type="EMBL" id="PPK50928.1"/>
    </source>
</evidence>
<dbReference type="EMBL" id="PTIT01000018">
    <property type="protein sequence ID" value="PPK50928.1"/>
    <property type="molecule type" value="Genomic_DNA"/>
</dbReference>
<accession>A0A2S6G4N2</accession>
<evidence type="ECO:0000313" key="4">
    <source>
        <dbReference type="Proteomes" id="UP000239446"/>
    </source>
</evidence>
<evidence type="ECO:0000256" key="1">
    <source>
        <dbReference type="SAM" id="MobiDB-lite"/>
    </source>
</evidence>
<feature type="compositionally biased region" description="Polar residues" evidence="1">
    <location>
        <begin position="1"/>
        <end position="20"/>
    </location>
</feature>
<comment type="caution">
    <text evidence="3">The sequence shown here is derived from an EMBL/GenBank/DDBJ whole genome shotgun (WGS) entry which is preliminary data.</text>
</comment>
<gene>
    <name evidence="3" type="ORF">B0H24_102030</name>
    <name evidence="2" type="ORF">BY455_11830</name>
</gene>